<feature type="transmembrane region" description="Helical" evidence="1">
    <location>
        <begin position="106"/>
        <end position="123"/>
    </location>
</feature>
<feature type="transmembrane region" description="Helical" evidence="1">
    <location>
        <begin position="52"/>
        <end position="70"/>
    </location>
</feature>
<dbReference type="GO" id="GO:0016020">
    <property type="term" value="C:membrane"/>
    <property type="evidence" value="ECO:0007669"/>
    <property type="project" value="UniProtKB-SubCell"/>
</dbReference>
<name>A0A6S6TRT7_9BACT</name>
<sequence>MDSKGIRFLAFSLGVLLLFHGLHKMVYGTGHIEKLILDMYVPPVEKQVPFGMWFAPFMPGTMFMGKMFVGKEFVTYLQYIKFLSYGVYLPEVIAPIFLIFGRYVRITAFIIVLYMVVLSFLAYRTSLEILMAFGGWTVEVVLLYFIASMILVFYKISDCNFRPNKFSHKSFMKVLAKKTPKKPIKKKQAKNKQKR</sequence>
<feature type="transmembrane region" description="Helical" evidence="1">
    <location>
        <begin position="82"/>
        <end position="100"/>
    </location>
</feature>
<gene>
    <name evidence="2" type="ORF">HELGO_WM1832</name>
</gene>
<protein>
    <recommendedName>
        <fullName evidence="3">DoxX family protein</fullName>
    </recommendedName>
</protein>
<evidence type="ECO:0000313" key="2">
    <source>
        <dbReference type="EMBL" id="CAA6822025.1"/>
    </source>
</evidence>
<keyword evidence="1" id="KW-0472">Membrane</keyword>
<reference evidence="2" key="1">
    <citation type="submission" date="2020-01" db="EMBL/GenBank/DDBJ databases">
        <authorList>
            <person name="Meier V. D."/>
            <person name="Meier V D."/>
        </authorList>
    </citation>
    <scope>NUCLEOTIDE SEQUENCE</scope>
    <source>
        <strain evidence="2">HLG_WM_MAG_04</strain>
    </source>
</reference>
<feature type="transmembrane region" description="Helical" evidence="1">
    <location>
        <begin position="130"/>
        <end position="154"/>
    </location>
</feature>
<keyword evidence="1" id="KW-0812">Transmembrane</keyword>
<evidence type="ECO:0000256" key="1">
    <source>
        <dbReference type="SAM" id="Phobius"/>
    </source>
</evidence>
<keyword evidence="1" id="KW-1133">Transmembrane helix</keyword>
<dbReference type="AlphaFoldDB" id="A0A6S6TRT7"/>
<accession>A0A6S6TRT7</accession>
<organism evidence="2">
    <name type="scientific">uncultured Sulfurovum sp</name>
    <dbReference type="NCBI Taxonomy" id="269237"/>
    <lineage>
        <taxon>Bacteria</taxon>
        <taxon>Pseudomonadati</taxon>
        <taxon>Campylobacterota</taxon>
        <taxon>Epsilonproteobacteria</taxon>
        <taxon>Campylobacterales</taxon>
        <taxon>Sulfurovaceae</taxon>
        <taxon>Sulfurovum</taxon>
        <taxon>environmental samples</taxon>
    </lineage>
</organism>
<evidence type="ECO:0008006" key="3">
    <source>
        <dbReference type="Google" id="ProtNLM"/>
    </source>
</evidence>
<dbReference type="EMBL" id="CACVAX010000059">
    <property type="protein sequence ID" value="CAA6822025.1"/>
    <property type="molecule type" value="Genomic_DNA"/>
</dbReference>
<proteinExistence type="predicted"/>